<organism evidence="3 4">
    <name type="scientific">Paenibacillus glycinis</name>
    <dbReference type="NCBI Taxonomy" id="2697035"/>
    <lineage>
        <taxon>Bacteria</taxon>
        <taxon>Bacillati</taxon>
        <taxon>Bacillota</taxon>
        <taxon>Bacilli</taxon>
        <taxon>Bacillales</taxon>
        <taxon>Paenibacillaceae</taxon>
        <taxon>Paenibacillus</taxon>
    </lineage>
</organism>
<dbReference type="SUPFAM" id="SSF51445">
    <property type="entry name" value="(Trans)glycosidases"/>
    <property type="match status" value="1"/>
</dbReference>
<feature type="domain" description="Putative collagen-binding" evidence="1">
    <location>
        <begin position="340"/>
        <end position="429"/>
    </location>
</feature>
<dbReference type="Gene3D" id="3.20.20.80">
    <property type="entry name" value="Glycosidases"/>
    <property type="match status" value="1"/>
</dbReference>
<evidence type="ECO:0000259" key="1">
    <source>
        <dbReference type="Pfam" id="PF12904"/>
    </source>
</evidence>
<protein>
    <submittedName>
        <fullName evidence="3">DUF4038 domain-containing protein</fullName>
    </submittedName>
</protein>
<proteinExistence type="predicted"/>
<evidence type="ECO:0000313" key="4">
    <source>
        <dbReference type="Proteomes" id="UP000665561"/>
    </source>
</evidence>
<gene>
    <name evidence="3" type="ORF">GT019_18100</name>
</gene>
<keyword evidence="4" id="KW-1185">Reference proteome</keyword>
<name>A0ABW9XTH8_9BACL</name>
<dbReference type="Proteomes" id="UP000665561">
    <property type="component" value="Unassembled WGS sequence"/>
</dbReference>
<dbReference type="PANTHER" id="PTHR37836">
    <property type="entry name" value="LMO1036 PROTEIN"/>
    <property type="match status" value="1"/>
</dbReference>
<feature type="domain" description="Apiosidase-like catalytic" evidence="2">
    <location>
        <begin position="7"/>
        <end position="336"/>
    </location>
</feature>
<comment type="caution">
    <text evidence="3">The sequence shown here is derived from an EMBL/GenBank/DDBJ whole genome shotgun (WGS) entry which is preliminary data.</text>
</comment>
<dbReference type="Pfam" id="PF13204">
    <property type="entry name" value="Apiosidase"/>
    <property type="match status" value="1"/>
</dbReference>
<dbReference type="EMBL" id="JAAAMV010000017">
    <property type="protein sequence ID" value="NBD25788.1"/>
    <property type="molecule type" value="Genomic_DNA"/>
</dbReference>
<evidence type="ECO:0000313" key="3">
    <source>
        <dbReference type="EMBL" id="NBD25788.1"/>
    </source>
</evidence>
<sequence length="438" mass="48920">MQPLRISDNGRHLIQADGTPFFWLADTAWQLFRKLDRAEADLYLRSRAEQGFTVILAVVLAELDGAGAGNAYNRHPLRKNGDGEYDPLQPDLAAEGDYGYWEHVDYIVDKAAEYGLYIGLLPAWGDKINQAWGKGPEIFRPDNAAAFGDWIGRRYGASANIVWVLGGDRELTNRRHFSVIQAMAEAIRKAARGKQLMTFHPNGKQSSSLYMHEEDWLDFNMIQSSHYELNYPNEALITKDYGLSPAKPVVDAEPCYEDHPIGFRIENGFFDAKDVRQAAYFAVFAGAFGHTYGHHCVWSMTKETTDTFIMLWSETLSRPGANQMAHLKRLAASRPTLDRVPDQSLLVSNYPGACRLQACRGKDYAFIYSPNGLPVVCRLGSLPGSELAVRWFDPRTGESFAACTVTNSGEERFAPPSSGRTDDWVLMLDDASNGYPAP</sequence>
<dbReference type="PANTHER" id="PTHR37836:SF3">
    <property type="entry name" value="ENDOGLUCANASE"/>
    <property type="match status" value="1"/>
</dbReference>
<dbReference type="InterPro" id="IPR017853">
    <property type="entry name" value="GH"/>
</dbReference>
<dbReference type="Pfam" id="PF12904">
    <property type="entry name" value="Collagen_bind_2"/>
    <property type="match status" value="1"/>
</dbReference>
<dbReference type="InterPro" id="IPR024749">
    <property type="entry name" value="Collagen-bd_put"/>
</dbReference>
<reference evidence="3 4" key="1">
    <citation type="submission" date="2020-01" db="EMBL/GenBank/DDBJ databases">
        <title>Paenibacillus soybeanensis sp. nov. isolated from the nodules of soybean (Glycine max(L.) Merr).</title>
        <authorList>
            <person name="Wang H."/>
        </authorList>
    </citation>
    <scope>NUCLEOTIDE SEQUENCE [LARGE SCALE GENOMIC DNA]</scope>
    <source>
        <strain evidence="3 4">T1</strain>
    </source>
</reference>
<dbReference type="InterPro" id="IPR025277">
    <property type="entry name" value="Apiosidase-like_cat_dom"/>
</dbReference>
<accession>A0ABW9XTH8</accession>
<evidence type="ECO:0000259" key="2">
    <source>
        <dbReference type="Pfam" id="PF13204"/>
    </source>
</evidence>